<sequence>MKDTTEGAPTTSVEESKDIEKLPETDNFTDEEFLGQVLGPKNVWSPRSHSHYLHVPDFIHIWSPWKFGCVLYLLILILGLPNDLTIYWQQYPWLFGEVLCKGRSFVSEMTSYSSVLTIVAFSSERYLAISFLFAIPFALFTKVNYIDRPFHSGNYINDSAFCALLDSNVYPKSYPIYEISTFLFFIYPMGSLAVLYLRMGIALRQSSNIQRNLPSIPHSLKTSVNPRSNKLYSSFKMKGPTRSNSLSNNQGARMESEGGVNDITILNGDELQFRGVSNEDKSIHTEETDSFVPRVRSDKKSIILLLGNIDFMYGMFLGRGHFRLCPRSLC</sequence>
<name>A0A7R8CV80_LEPSM</name>
<evidence type="ECO:0000256" key="7">
    <source>
        <dbReference type="ARBA" id="ARBA00023224"/>
    </source>
</evidence>
<dbReference type="InterPro" id="IPR000276">
    <property type="entry name" value="GPCR_Rhodpsn"/>
</dbReference>
<dbReference type="GO" id="GO:0008188">
    <property type="term" value="F:neuropeptide receptor activity"/>
    <property type="evidence" value="ECO:0007669"/>
    <property type="project" value="TreeGrafter"/>
</dbReference>
<evidence type="ECO:0000256" key="1">
    <source>
        <dbReference type="ARBA" id="ARBA00004141"/>
    </source>
</evidence>
<keyword evidence="6" id="KW-0675">Receptor</keyword>
<organism evidence="8 9">
    <name type="scientific">Lepeophtheirus salmonis</name>
    <name type="common">Salmon louse</name>
    <name type="synonym">Caligus salmonis</name>
    <dbReference type="NCBI Taxonomy" id="72036"/>
    <lineage>
        <taxon>Eukaryota</taxon>
        <taxon>Metazoa</taxon>
        <taxon>Ecdysozoa</taxon>
        <taxon>Arthropoda</taxon>
        <taxon>Crustacea</taxon>
        <taxon>Multicrustacea</taxon>
        <taxon>Hexanauplia</taxon>
        <taxon>Copepoda</taxon>
        <taxon>Siphonostomatoida</taxon>
        <taxon>Caligidae</taxon>
        <taxon>Lepeophtheirus</taxon>
    </lineage>
</organism>
<keyword evidence="9" id="KW-1185">Reference proteome</keyword>
<keyword evidence="5" id="KW-0472">Membrane</keyword>
<dbReference type="EMBL" id="HG994582">
    <property type="protein sequence ID" value="CAF2907676.1"/>
    <property type="molecule type" value="Genomic_DNA"/>
</dbReference>
<dbReference type="PANTHER" id="PTHR24243">
    <property type="entry name" value="G-PROTEIN COUPLED RECEPTOR"/>
    <property type="match status" value="1"/>
</dbReference>
<evidence type="ECO:0000256" key="2">
    <source>
        <dbReference type="ARBA" id="ARBA00022692"/>
    </source>
</evidence>
<evidence type="ECO:0000256" key="6">
    <source>
        <dbReference type="ARBA" id="ARBA00023170"/>
    </source>
</evidence>
<dbReference type="PROSITE" id="PS00237">
    <property type="entry name" value="G_PROTEIN_RECEP_F1_1"/>
    <property type="match status" value="1"/>
</dbReference>
<proteinExistence type="predicted"/>
<dbReference type="PANTHER" id="PTHR24243:SF107">
    <property type="entry name" value="NEUROPEPTIDES CAPA RECEPTOR"/>
    <property type="match status" value="1"/>
</dbReference>
<evidence type="ECO:0000313" key="9">
    <source>
        <dbReference type="Proteomes" id="UP000675881"/>
    </source>
</evidence>
<keyword evidence="2" id="KW-0812">Transmembrane</keyword>
<gene>
    <name evidence="8" type="ORF">LSAA_7923</name>
</gene>
<evidence type="ECO:0000313" key="8">
    <source>
        <dbReference type="EMBL" id="CAF2907676.1"/>
    </source>
</evidence>
<dbReference type="Pfam" id="PF00001">
    <property type="entry name" value="7tm_1"/>
    <property type="match status" value="1"/>
</dbReference>
<dbReference type="Proteomes" id="UP000675881">
    <property type="component" value="Chromosome 3"/>
</dbReference>
<accession>A0A7R8CV80</accession>
<dbReference type="AlphaFoldDB" id="A0A7R8CV80"/>
<reference evidence="8" key="1">
    <citation type="submission" date="2021-02" db="EMBL/GenBank/DDBJ databases">
        <authorList>
            <person name="Bekaert M."/>
        </authorList>
    </citation>
    <scope>NUCLEOTIDE SEQUENCE</scope>
    <source>
        <strain evidence="8">IoA-00</strain>
    </source>
</reference>
<comment type="subcellular location">
    <subcellularLocation>
        <location evidence="1">Membrane</location>
        <topology evidence="1">Multi-pass membrane protein</topology>
    </subcellularLocation>
</comment>
<keyword evidence="3" id="KW-1133">Transmembrane helix</keyword>
<evidence type="ECO:0000256" key="4">
    <source>
        <dbReference type="ARBA" id="ARBA00023040"/>
    </source>
</evidence>
<keyword evidence="7" id="KW-0807">Transducer</keyword>
<dbReference type="GO" id="GO:0005886">
    <property type="term" value="C:plasma membrane"/>
    <property type="evidence" value="ECO:0007669"/>
    <property type="project" value="TreeGrafter"/>
</dbReference>
<dbReference type="OrthoDB" id="5962705at2759"/>
<dbReference type="SUPFAM" id="SSF81321">
    <property type="entry name" value="Family A G protein-coupled receptor-like"/>
    <property type="match status" value="1"/>
</dbReference>
<protein>
    <submittedName>
        <fullName evidence="8">NMUR1</fullName>
    </submittedName>
</protein>
<keyword evidence="4" id="KW-0297">G-protein coupled receptor</keyword>
<evidence type="ECO:0000256" key="3">
    <source>
        <dbReference type="ARBA" id="ARBA00022989"/>
    </source>
</evidence>
<dbReference type="Gene3D" id="1.20.1070.10">
    <property type="entry name" value="Rhodopsin 7-helix transmembrane proteins"/>
    <property type="match status" value="2"/>
</dbReference>
<evidence type="ECO:0000256" key="5">
    <source>
        <dbReference type="ARBA" id="ARBA00023136"/>
    </source>
</evidence>